<dbReference type="GO" id="GO:0016757">
    <property type="term" value="F:glycosyltransferase activity"/>
    <property type="evidence" value="ECO:0007669"/>
    <property type="project" value="UniProtKB-KW"/>
</dbReference>
<dbReference type="InterPro" id="IPR000836">
    <property type="entry name" value="PRTase_dom"/>
</dbReference>
<evidence type="ECO:0000256" key="1">
    <source>
        <dbReference type="ARBA" id="ARBA00008007"/>
    </source>
</evidence>
<sequence>MVAGIVAGMLINLLFPPRCPGCGTWGVRLCGRCLALFGMPKRVPGTGPPVFALAGYGGAARELVLAFKERGRRELAAVFGALVAAAVPRLPGVGPDPWLVPAPSRASAARARGGSHVLRMARASGFSTVPALAFARGVRDSARLDAASRQVNLAGRVRLVPDCLPPPGTPVVLLDDVVTTGSTARACVSVLKAAGIRVPAVLTLTTARRTHPHG</sequence>
<dbReference type="Gene3D" id="3.40.50.2020">
    <property type="match status" value="1"/>
</dbReference>
<comment type="caution">
    <text evidence="2">The sequence shown here is derived from an EMBL/GenBank/DDBJ whole genome shotgun (WGS) entry which is preliminary data.</text>
</comment>
<dbReference type="AlphaFoldDB" id="A0A2P8IJL9"/>
<protein>
    <submittedName>
        <fullName evidence="2">Putative amidophosphoribosyltransferase</fullName>
    </submittedName>
</protein>
<evidence type="ECO:0000313" key="2">
    <source>
        <dbReference type="EMBL" id="PSL58667.1"/>
    </source>
</evidence>
<dbReference type="EMBL" id="PYAX01000001">
    <property type="protein sequence ID" value="PSL58667.1"/>
    <property type="molecule type" value="Genomic_DNA"/>
</dbReference>
<reference evidence="2 3" key="1">
    <citation type="submission" date="2018-03" db="EMBL/GenBank/DDBJ databases">
        <title>Genomic Encyclopedia of Type Strains, Phase III (KMG-III): the genomes of soil and plant-associated and newly described type strains.</title>
        <authorList>
            <person name="Whitman W."/>
        </authorList>
    </citation>
    <scope>NUCLEOTIDE SEQUENCE [LARGE SCALE GENOMIC DNA]</scope>
    <source>
        <strain evidence="2 3">CGMCC 4.7097</strain>
    </source>
</reference>
<dbReference type="CDD" id="cd06223">
    <property type="entry name" value="PRTases_typeI"/>
    <property type="match status" value="1"/>
</dbReference>
<dbReference type="PANTHER" id="PTHR47505">
    <property type="entry name" value="DNA UTILIZATION PROTEIN YHGH"/>
    <property type="match status" value="1"/>
</dbReference>
<gene>
    <name evidence="2" type="ORF">B0I31_101888</name>
</gene>
<evidence type="ECO:0000313" key="3">
    <source>
        <dbReference type="Proteomes" id="UP000241118"/>
    </source>
</evidence>
<comment type="similarity">
    <text evidence="1">Belongs to the ComF/GntX family.</text>
</comment>
<accession>A0A2P8IJL9</accession>
<keyword evidence="2" id="KW-0808">Transferase</keyword>
<name>A0A2P8IJL9_SACCR</name>
<keyword evidence="2" id="KW-0328">Glycosyltransferase</keyword>
<proteinExistence type="inferred from homology"/>
<keyword evidence="3" id="KW-1185">Reference proteome</keyword>
<dbReference type="Proteomes" id="UP000241118">
    <property type="component" value="Unassembled WGS sequence"/>
</dbReference>
<dbReference type="PANTHER" id="PTHR47505:SF1">
    <property type="entry name" value="DNA UTILIZATION PROTEIN YHGH"/>
    <property type="match status" value="1"/>
</dbReference>
<dbReference type="InterPro" id="IPR029057">
    <property type="entry name" value="PRTase-like"/>
</dbReference>
<dbReference type="SUPFAM" id="SSF53271">
    <property type="entry name" value="PRTase-like"/>
    <property type="match status" value="1"/>
</dbReference>
<organism evidence="2 3">
    <name type="scientific">Saccharothrix carnea</name>
    <dbReference type="NCBI Taxonomy" id="1280637"/>
    <lineage>
        <taxon>Bacteria</taxon>
        <taxon>Bacillati</taxon>
        <taxon>Actinomycetota</taxon>
        <taxon>Actinomycetes</taxon>
        <taxon>Pseudonocardiales</taxon>
        <taxon>Pseudonocardiaceae</taxon>
        <taxon>Saccharothrix</taxon>
    </lineage>
</organism>
<dbReference type="InterPro" id="IPR051910">
    <property type="entry name" value="ComF/GntX_DNA_util-trans"/>
</dbReference>